<dbReference type="InterPro" id="IPR013325">
    <property type="entry name" value="RNA_pol_sigma_r2"/>
</dbReference>
<feature type="domain" description="RNA polymerase sigma-70 region 4" evidence="6">
    <location>
        <begin position="156"/>
        <end position="202"/>
    </location>
</feature>
<dbReference type="GO" id="GO:0003677">
    <property type="term" value="F:DNA binding"/>
    <property type="evidence" value="ECO:0007669"/>
    <property type="project" value="UniProtKB-KW"/>
</dbReference>
<dbReference type="EMBL" id="CP003639">
    <property type="protein sequence ID" value="AFM41945.1"/>
    <property type="molecule type" value="Genomic_DNA"/>
</dbReference>
<dbReference type="InterPro" id="IPR007627">
    <property type="entry name" value="RNA_pol_sigma70_r2"/>
</dbReference>
<dbReference type="InterPro" id="IPR013324">
    <property type="entry name" value="RNA_pol_sigma_r3/r4-like"/>
</dbReference>
<dbReference type="Pfam" id="PF04542">
    <property type="entry name" value="Sigma70_r2"/>
    <property type="match status" value="1"/>
</dbReference>
<evidence type="ECO:0000313" key="7">
    <source>
        <dbReference type="EMBL" id="AFM41945.1"/>
    </source>
</evidence>
<keyword evidence="8" id="KW-1185">Reference proteome</keyword>
<dbReference type="RefSeq" id="WP_014827938.1">
    <property type="nucleotide sequence ID" value="NC_018068.1"/>
</dbReference>
<evidence type="ECO:0000259" key="6">
    <source>
        <dbReference type="Pfam" id="PF04545"/>
    </source>
</evidence>
<dbReference type="Gene3D" id="1.10.10.10">
    <property type="entry name" value="Winged helix-like DNA-binding domain superfamily/Winged helix DNA-binding domain"/>
    <property type="match status" value="1"/>
</dbReference>
<dbReference type="OrthoDB" id="1853557at2"/>
<dbReference type="SUPFAM" id="SSF88946">
    <property type="entry name" value="Sigma2 domain of RNA polymerase sigma factors"/>
    <property type="match status" value="1"/>
</dbReference>
<dbReference type="HOGENOM" id="CLU_1056575_0_0_9"/>
<accession>I4D821</accession>
<keyword evidence="3" id="KW-0238">DNA-binding</keyword>
<keyword evidence="1" id="KW-0805">Transcription regulation</keyword>
<evidence type="ECO:0000256" key="4">
    <source>
        <dbReference type="ARBA" id="ARBA00023163"/>
    </source>
</evidence>
<evidence type="ECO:0000256" key="2">
    <source>
        <dbReference type="ARBA" id="ARBA00023082"/>
    </source>
</evidence>
<evidence type="ECO:0000259" key="5">
    <source>
        <dbReference type="Pfam" id="PF04542"/>
    </source>
</evidence>
<organism evidence="7 8">
    <name type="scientific">Desulfosporosinus acidiphilus (strain DSM 22704 / JCM 16185 / SJ4)</name>
    <dbReference type="NCBI Taxonomy" id="646529"/>
    <lineage>
        <taxon>Bacteria</taxon>
        <taxon>Bacillati</taxon>
        <taxon>Bacillota</taxon>
        <taxon>Clostridia</taxon>
        <taxon>Eubacteriales</taxon>
        <taxon>Desulfitobacteriaceae</taxon>
        <taxon>Desulfosporosinus</taxon>
    </lineage>
</organism>
<dbReference type="InterPro" id="IPR036388">
    <property type="entry name" value="WH-like_DNA-bd_sf"/>
</dbReference>
<gene>
    <name evidence="7" type="ordered locus">Desaci_3037</name>
</gene>
<evidence type="ECO:0000313" key="8">
    <source>
        <dbReference type="Proteomes" id="UP000002892"/>
    </source>
</evidence>
<dbReference type="KEGG" id="dai:Desaci_3037"/>
<dbReference type="eggNOG" id="COG0568">
    <property type="taxonomic scope" value="Bacteria"/>
</dbReference>
<sequence length="263" mass="30564">MTNEELASKIKSGETELLITLWEQVQKLVIKIIFQRYLPRDGSTNKVELDDLLQAGFIGMMNAVRDFNPSSGFQFNTYLDKHLANTVREALGIRTSKRDPLLDALSMDKPLDKNEDSNPTLADTMQDKKSRYVYDDLIEKLSDQEDCRVILEQSKQLRPMEQEIFYERFLAGLTLRAIGEKHGFTRERAHQIVNKSLRNIRKSKAIQLIAKEYLIDRKTNFYARKGLKGFKTSFSSVVEDSVLRREIIRIRFGELVYKSVFEE</sequence>
<reference evidence="7 8" key="1">
    <citation type="journal article" date="2012" name="J. Bacteriol.">
        <title>Complete genome sequences of Desulfosporosinus orientis DSM765T, Desulfosporosinus youngiae DSM17734T, Desulfosporosinus meridiei DSM13257T, and Desulfosporosinus acidiphilus DSM22704T.</title>
        <authorList>
            <person name="Pester M."/>
            <person name="Brambilla E."/>
            <person name="Alazard D."/>
            <person name="Rattei T."/>
            <person name="Weinmaier T."/>
            <person name="Han J."/>
            <person name="Lucas S."/>
            <person name="Lapidus A."/>
            <person name="Cheng J.F."/>
            <person name="Goodwin L."/>
            <person name="Pitluck S."/>
            <person name="Peters L."/>
            <person name="Ovchinnikova G."/>
            <person name="Teshima H."/>
            <person name="Detter J.C."/>
            <person name="Han C.S."/>
            <person name="Tapia R."/>
            <person name="Land M.L."/>
            <person name="Hauser L."/>
            <person name="Kyrpides N.C."/>
            <person name="Ivanova N.N."/>
            <person name="Pagani I."/>
            <person name="Huntmann M."/>
            <person name="Wei C.L."/>
            <person name="Davenport K.W."/>
            <person name="Daligault H."/>
            <person name="Chain P.S."/>
            <person name="Chen A."/>
            <person name="Mavromatis K."/>
            <person name="Markowitz V."/>
            <person name="Szeto E."/>
            <person name="Mikhailova N."/>
            <person name="Pati A."/>
            <person name="Wagner M."/>
            <person name="Woyke T."/>
            <person name="Ollivier B."/>
            <person name="Klenk H.P."/>
            <person name="Spring S."/>
            <person name="Loy A."/>
        </authorList>
    </citation>
    <scope>NUCLEOTIDE SEQUENCE [LARGE SCALE GENOMIC DNA]</scope>
    <source>
        <strain evidence="8">DSM 22704 / JCM 16185 / SJ4</strain>
    </source>
</reference>
<dbReference type="PRINTS" id="PR00046">
    <property type="entry name" value="SIGMA70FCT"/>
</dbReference>
<dbReference type="InterPro" id="IPR000943">
    <property type="entry name" value="RNA_pol_sigma70"/>
</dbReference>
<keyword evidence="2" id="KW-0731">Sigma factor</keyword>
<dbReference type="SUPFAM" id="SSF88659">
    <property type="entry name" value="Sigma3 and sigma4 domains of RNA polymerase sigma factors"/>
    <property type="match status" value="1"/>
</dbReference>
<dbReference type="GO" id="GO:0006352">
    <property type="term" value="P:DNA-templated transcription initiation"/>
    <property type="evidence" value="ECO:0007669"/>
    <property type="project" value="InterPro"/>
</dbReference>
<dbReference type="GO" id="GO:0016987">
    <property type="term" value="F:sigma factor activity"/>
    <property type="evidence" value="ECO:0007669"/>
    <property type="project" value="UniProtKB-KW"/>
</dbReference>
<evidence type="ECO:0000256" key="1">
    <source>
        <dbReference type="ARBA" id="ARBA00023015"/>
    </source>
</evidence>
<name>I4D821_DESAJ</name>
<keyword evidence="4" id="KW-0804">Transcription</keyword>
<dbReference type="STRING" id="646529.Desaci_3037"/>
<feature type="domain" description="RNA polymerase sigma-70 region 2" evidence="5">
    <location>
        <begin position="21"/>
        <end position="86"/>
    </location>
</feature>
<proteinExistence type="predicted"/>
<dbReference type="Gene3D" id="1.10.1740.10">
    <property type="match status" value="1"/>
</dbReference>
<dbReference type="Pfam" id="PF04545">
    <property type="entry name" value="Sigma70_r4"/>
    <property type="match status" value="1"/>
</dbReference>
<dbReference type="AlphaFoldDB" id="I4D821"/>
<dbReference type="InterPro" id="IPR014284">
    <property type="entry name" value="RNA_pol_sigma-70_dom"/>
</dbReference>
<dbReference type="PANTHER" id="PTHR30385">
    <property type="entry name" value="SIGMA FACTOR F FLAGELLAR"/>
    <property type="match status" value="1"/>
</dbReference>
<dbReference type="InterPro" id="IPR007630">
    <property type="entry name" value="RNA_pol_sigma70_r4"/>
</dbReference>
<dbReference type="Proteomes" id="UP000002892">
    <property type="component" value="Chromosome"/>
</dbReference>
<dbReference type="NCBIfam" id="TIGR02937">
    <property type="entry name" value="sigma70-ECF"/>
    <property type="match status" value="1"/>
</dbReference>
<evidence type="ECO:0000256" key="3">
    <source>
        <dbReference type="ARBA" id="ARBA00023125"/>
    </source>
</evidence>
<protein>
    <submittedName>
        <fullName evidence="7">RNA polymerase sigma factor, sigma-70 family</fullName>
    </submittedName>
</protein>